<organism evidence="11 12">
    <name type="scientific">Saprolegnia parasitica (strain CBS 223.65)</name>
    <dbReference type="NCBI Taxonomy" id="695850"/>
    <lineage>
        <taxon>Eukaryota</taxon>
        <taxon>Sar</taxon>
        <taxon>Stramenopiles</taxon>
        <taxon>Oomycota</taxon>
        <taxon>Saprolegniomycetes</taxon>
        <taxon>Saprolegniales</taxon>
        <taxon>Saprolegniaceae</taxon>
        <taxon>Saprolegnia</taxon>
    </lineage>
</organism>
<dbReference type="GO" id="GO:0030245">
    <property type="term" value="P:cellulose catabolic process"/>
    <property type="evidence" value="ECO:0007669"/>
    <property type="project" value="UniProtKB-KW"/>
</dbReference>
<evidence type="ECO:0000256" key="6">
    <source>
        <dbReference type="ARBA" id="ARBA00023326"/>
    </source>
</evidence>
<dbReference type="RefSeq" id="XP_012206544.1">
    <property type="nucleotide sequence ID" value="XM_012351154.1"/>
</dbReference>
<evidence type="ECO:0000256" key="8">
    <source>
        <dbReference type="SAM" id="MobiDB-lite"/>
    </source>
</evidence>
<dbReference type="EMBL" id="KK583263">
    <property type="protein sequence ID" value="KDO22760.1"/>
    <property type="molecule type" value="Genomic_DNA"/>
</dbReference>
<dbReference type="InterPro" id="IPR017853">
    <property type="entry name" value="GH"/>
</dbReference>
<gene>
    <name evidence="11" type="ORF">SPRG_12187</name>
</gene>
<dbReference type="STRING" id="695850.A0A067C0Y0"/>
<name>A0A067C0Y0_SAPPC</name>
<keyword evidence="9" id="KW-1133">Transmembrane helix</keyword>
<keyword evidence="9" id="KW-0812">Transmembrane</keyword>
<evidence type="ECO:0000313" key="11">
    <source>
        <dbReference type="EMBL" id="KDO22760.1"/>
    </source>
</evidence>
<evidence type="ECO:0000256" key="7">
    <source>
        <dbReference type="RuleBase" id="RU361153"/>
    </source>
</evidence>
<feature type="region of interest" description="Disordered" evidence="8">
    <location>
        <begin position="1"/>
        <end position="25"/>
    </location>
</feature>
<evidence type="ECO:0000256" key="5">
    <source>
        <dbReference type="ARBA" id="ARBA00023295"/>
    </source>
</evidence>
<keyword evidence="9" id="KW-0472">Membrane</keyword>
<evidence type="ECO:0000256" key="9">
    <source>
        <dbReference type="SAM" id="Phobius"/>
    </source>
</evidence>
<dbReference type="OMA" id="YNYSAML"/>
<evidence type="ECO:0000259" key="10">
    <source>
        <dbReference type="Pfam" id="PF00150"/>
    </source>
</evidence>
<comment type="similarity">
    <text evidence="1 7">Belongs to the glycosyl hydrolase 5 (cellulase A) family.</text>
</comment>
<dbReference type="SUPFAM" id="SSF51445">
    <property type="entry name" value="(Trans)glycosidases"/>
    <property type="match status" value="1"/>
</dbReference>
<dbReference type="Gene3D" id="3.20.20.80">
    <property type="entry name" value="Glycosidases"/>
    <property type="match status" value="1"/>
</dbReference>
<keyword evidence="12" id="KW-1185">Reference proteome</keyword>
<dbReference type="GeneID" id="24134168"/>
<keyword evidence="4" id="KW-0119">Carbohydrate metabolism</keyword>
<evidence type="ECO:0000256" key="3">
    <source>
        <dbReference type="ARBA" id="ARBA00023001"/>
    </source>
</evidence>
<dbReference type="Pfam" id="PF00150">
    <property type="entry name" value="Cellulase"/>
    <property type="match status" value="1"/>
</dbReference>
<reference evidence="11 12" key="1">
    <citation type="journal article" date="2013" name="PLoS Genet.">
        <title>Distinctive expansion of potential virulence genes in the genome of the oomycete fish pathogen Saprolegnia parasitica.</title>
        <authorList>
            <person name="Jiang R.H."/>
            <person name="de Bruijn I."/>
            <person name="Haas B.J."/>
            <person name="Belmonte R."/>
            <person name="Lobach L."/>
            <person name="Christie J."/>
            <person name="van den Ackerveken G."/>
            <person name="Bottin A."/>
            <person name="Bulone V."/>
            <person name="Diaz-Moreno S.M."/>
            <person name="Dumas B."/>
            <person name="Fan L."/>
            <person name="Gaulin E."/>
            <person name="Govers F."/>
            <person name="Grenville-Briggs L.J."/>
            <person name="Horner N.R."/>
            <person name="Levin J.Z."/>
            <person name="Mammella M."/>
            <person name="Meijer H.J."/>
            <person name="Morris P."/>
            <person name="Nusbaum C."/>
            <person name="Oome S."/>
            <person name="Phillips A.J."/>
            <person name="van Rooyen D."/>
            <person name="Rzeszutek E."/>
            <person name="Saraiva M."/>
            <person name="Secombes C.J."/>
            <person name="Seidl M.F."/>
            <person name="Snel B."/>
            <person name="Stassen J.H."/>
            <person name="Sykes S."/>
            <person name="Tripathy S."/>
            <person name="van den Berg H."/>
            <person name="Vega-Arreguin J.C."/>
            <person name="Wawra S."/>
            <person name="Young S.K."/>
            <person name="Zeng Q."/>
            <person name="Dieguez-Uribeondo J."/>
            <person name="Russ C."/>
            <person name="Tyler B.M."/>
            <person name="van West P."/>
        </authorList>
    </citation>
    <scope>NUCLEOTIDE SEQUENCE [LARGE SCALE GENOMIC DNA]</scope>
    <source>
        <strain evidence="11 12">CBS 223.65</strain>
    </source>
</reference>
<keyword evidence="6" id="KW-0624">Polysaccharide degradation</keyword>
<dbReference type="AlphaFoldDB" id="A0A067C0Y0"/>
<evidence type="ECO:0000256" key="1">
    <source>
        <dbReference type="ARBA" id="ARBA00005641"/>
    </source>
</evidence>
<dbReference type="PANTHER" id="PTHR35923">
    <property type="entry name" value="MAJOR EXTRACELLULAR ENDOGLUCANASE"/>
    <property type="match status" value="1"/>
</dbReference>
<evidence type="ECO:0000256" key="2">
    <source>
        <dbReference type="ARBA" id="ARBA00022801"/>
    </source>
</evidence>
<sequence length="556" mass="61024">MRRESTLKTPTEGDYEQPTYADEKPDVTVYRESEMTARDTTLADELPAARLTHSESARSFKGRYRVWPGAVLLLAITAVAVVLMVYFADEARTSMLDLRLAVQMRQYRMRQIDTGLTSGSGTGLPPLIDTDGVVNNPQVYPPQTCKQPNYISKNNKIYAVAPNGTEIPLGIKGLNWFGMETGQAIPFGLWTNDKNGTTAFQVAEFLAANKINSIRLPVCIQSIVNNIKPNKNLINAAANRAVDASSYMALLKSIISTLAYRRISVLISLHTLTPTDSGGAWFSDAVPVDMFMQAVDLLTTNLCSDKYWNIIGLDVKNEPHLSTWGDNGPKDFLQGATDISHRMLKGCPNWLAFVEGIVNMGQPVSFNGVAMTYNDWWGSGLQGAGAKPVVLNTPHKVVYAPHYYTPAVYPQAYLYGGGTPGPGGIITNYVELSDADLRVRISRTMEVMFGFLAKTHDAAIVLGEFGGLYATDLHPKLTTKRCTDFTIEAMLQPGYSGGYVWSLNPESAYQFNPADAAGTFIEGVVQIDWRTANLPFVQGMQAMDAIADLQFFPCFP</sequence>
<protein>
    <recommendedName>
        <fullName evidence="10">Glycoside hydrolase family 5 domain-containing protein</fullName>
    </recommendedName>
</protein>
<dbReference type="Proteomes" id="UP000030745">
    <property type="component" value="Unassembled WGS sequence"/>
</dbReference>
<dbReference type="OrthoDB" id="442731at2759"/>
<keyword evidence="2 7" id="KW-0378">Hydrolase</keyword>
<evidence type="ECO:0000313" key="12">
    <source>
        <dbReference type="Proteomes" id="UP000030745"/>
    </source>
</evidence>
<keyword evidence="5 7" id="KW-0326">Glycosidase</keyword>
<accession>A0A067C0Y0</accession>
<feature type="transmembrane region" description="Helical" evidence="9">
    <location>
        <begin position="66"/>
        <end position="88"/>
    </location>
</feature>
<dbReference type="InterPro" id="IPR001547">
    <property type="entry name" value="Glyco_hydro_5"/>
</dbReference>
<dbReference type="VEuPathDB" id="FungiDB:SPRG_12187"/>
<evidence type="ECO:0000256" key="4">
    <source>
        <dbReference type="ARBA" id="ARBA00023277"/>
    </source>
</evidence>
<dbReference type="GO" id="GO:0004553">
    <property type="term" value="F:hydrolase activity, hydrolyzing O-glycosyl compounds"/>
    <property type="evidence" value="ECO:0007669"/>
    <property type="project" value="InterPro"/>
</dbReference>
<dbReference type="KEGG" id="spar:SPRG_12187"/>
<proteinExistence type="inferred from homology"/>
<dbReference type="PANTHER" id="PTHR35923:SF2">
    <property type="entry name" value="ENDOGLUCANASE"/>
    <property type="match status" value="1"/>
</dbReference>
<keyword evidence="3" id="KW-0136">Cellulose degradation</keyword>
<feature type="domain" description="Glycoside hydrolase family 5" evidence="10">
    <location>
        <begin position="172"/>
        <end position="504"/>
    </location>
</feature>